<dbReference type="EMBL" id="QRTF01000068">
    <property type="protein sequence ID" value="RGQ42799.1"/>
    <property type="molecule type" value="Genomic_DNA"/>
</dbReference>
<proteinExistence type="predicted"/>
<organism evidence="6 10">
    <name type="scientific">Roseburia inulinivorans</name>
    <dbReference type="NCBI Taxonomy" id="360807"/>
    <lineage>
        <taxon>Bacteria</taxon>
        <taxon>Bacillati</taxon>
        <taxon>Bacillota</taxon>
        <taxon>Clostridia</taxon>
        <taxon>Lachnospirales</taxon>
        <taxon>Lachnospiraceae</taxon>
        <taxon>Roseburia</taxon>
    </lineage>
</organism>
<dbReference type="AlphaFoldDB" id="A0A3R6FDV7"/>
<dbReference type="CDD" id="cd05403">
    <property type="entry name" value="NT_KNTase_like"/>
    <property type="match status" value="1"/>
</dbReference>
<feature type="region of interest" description="Disordered" evidence="1">
    <location>
        <begin position="32"/>
        <end position="53"/>
    </location>
</feature>
<evidence type="ECO:0000259" key="2">
    <source>
        <dbReference type="Pfam" id="PF01909"/>
    </source>
</evidence>
<dbReference type="EMBL" id="QRUN01000069">
    <property type="protein sequence ID" value="RGR63209.1"/>
    <property type="molecule type" value="Genomic_DNA"/>
</dbReference>
<dbReference type="Pfam" id="PF01909">
    <property type="entry name" value="NTP_transf_2"/>
    <property type="match status" value="1"/>
</dbReference>
<comment type="caution">
    <text evidence="6">The sequence shown here is derived from an EMBL/GenBank/DDBJ whole genome shotgun (WGS) entry which is preliminary data.</text>
</comment>
<evidence type="ECO:0000313" key="10">
    <source>
        <dbReference type="Proteomes" id="UP000286271"/>
    </source>
</evidence>
<evidence type="ECO:0000313" key="4">
    <source>
        <dbReference type="EMBL" id="RGR63209.1"/>
    </source>
</evidence>
<dbReference type="Proteomes" id="UP000286271">
    <property type="component" value="Unassembled WGS sequence"/>
</dbReference>
<feature type="domain" description="Polymerase nucleotidyl transferase" evidence="2">
    <location>
        <begin position="78"/>
        <end position="178"/>
    </location>
</feature>
<dbReference type="GO" id="GO:0016779">
    <property type="term" value="F:nucleotidyltransferase activity"/>
    <property type="evidence" value="ECO:0007669"/>
    <property type="project" value="InterPro"/>
</dbReference>
<protein>
    <recommendedName>
        <fullName evidence="2">Polymerase nucleotidyl transferase domain-containing protein</fullName>
    </recommendedName>
</protein>
<dbReference type="Proteomes" id="UP000283738">
    <property type="component" value="Unassembled WGS sequence"/>
</dbReference>
<dbReference type="SUPFAM" id="SSF81301">
    <property type="entry name" value="Nucleotidyltransferase"/>
    <property type="match status" value="1"/>
</dbReference>
<dbReference type="Proteomes" id="UP000283492">
    <property type="component" value="Unassembled WGS sequence"/>
</dbReference>
<gene>
    <name evidence="6" type="ORF">DW707_17975</name>
    <name evidence="5" type="ORF">DW914_18730</name>
    <name evidence="4" type="ORF">DWY29_17345</name>
    <name evidence="3" type="ORF">DWY96_17150</name>
</gene>
<dbReference type="InterPro" id="IPR043519">
    <property type="entry name" value="NT_sf"/>
</dbReference>
<name>A0A3R6FDV7_9FIRM</name>
<evidence type="ECO:0000313" key="6">
    <source>
        <dbReference type="EMBL" id="RHE89717.1"/>
    </source>
</evidence>
<evidence type="ECO:0000313" key="9">
    <source>
        <dbReference type="Proteomes" id="UP000285820"/>
    </source>
</evidence>
<dbReference type="Proteomes" id="UP000285820">
    <property type="component" value="Unassembled WGS sequence"/>
</dbReference>
<dbReference type="InterPro" id="IPR022385">
    <property type="entry name" value="Rhs_assc_core"/>
</dbReference>
<evidence type="ECO:0000313" key="3">
    <source>
        <dbReference type="EMBL" id="RGQ42799.1"/>
    </source>
</evidence>
<sequence>MGRFSQEDTYWGDGLNLYAYCANNPVRYFDPSGHQKKPNCPGTEGEAATDKQPGVEIESSRYSLPQGISQEQFSNASKLLRDRVGDISGDIVVQGSRAKGTAKPTSDIDIALRVSGDKFDSLINQYFKTPNPGSAKERTMLHAIETGKIQAGEAKLSGLRKELQEIFGMEVDISIIKQGGAFDNPPFIPFE</sequence>
<dbReference type="Gene3D" id="2.180.10.10">
    <property type="entry name" value="RHS repeat-associated core"/>
    <property type="match status" value="1"/>
</dbReference>
<evidence type="ECO:0000313" key="8">
    <source>
        <dbReference type="Proteomes" id="UP000283738"/>
    </source>
</evidence>
<reference evidence="7 8" key="1">
    <citation type="submission" date="2018-08" db="EMBL/GenBank/DDBJ databases">
        <title>A genome reference for cultivated species of the human gut microbiota.</title>
        <authorList>
            <person name="Zou Y."/>
            <person name="Xue W."/>
            <person name="Luo G."/>
        </authorList>
    </citation>
    <scope>NUCLEOTIDE SEQUENCE [LARGE SCALE GENOMIC DNA]</scope>
    <source>
        <strain evidence="4 9">AF24-4</strain>
        <strain evidence="3 8">AF28-15</strain>
        <strain evidence="6 10">AM27-11</strain>
        <strain evidence="5 7">AM42-1AC</strain>
    </source>
</reference>
<evidence type="ECO:0000256" key="1">
    <source>
        <dbReference type="SAM" id="MobiDB-lite"/>
    </source>
</evidence>
<evidence type="ECO:0000313" key="7">
    <source>
        <dbReference type="Proteomes" id="UP000283492"/>
    </source>
</evidence>
<dbReference type="NCBIfam" id="TIGR03696">
    <property type="entry name" value="Rhs_assc_core"/>
    <property type="match status" value="1"/>
</dbReference>
<dbReference type="InterPro" id="IPR002934">
    <property type="entry name" value="Polymerase_NTP_transf_dom"/>
</dbReference>
<dbReference type="EMBL" id="QSFX01000063">
    <property type="protein sequence ID" value="RHA82205.1"/>
    <property type="molecule type" value="Genomic_DNA"/>
</dbReference>
<evidence type="ECO:0000313" key="5">
    <source>
        <dbReference type="EMBL" id="RHA82205.1"/>
    </source>
</evidence>
<dbReference type="Gene3D" id="3.30.460.10">
    <property type="entry name" value="Beta Polymerase, domain 2"/>
    <property type="match status" value="1"/>
</dbReference>
<accession>A0A3R6FDV7</accession>
<dbReference type="EMBL" id="QSKW01000060">
    <property type="protein sequence ID" value="RHE89717.1"/>
    <property type="molecule type" value="Genomic_DNA"/>
</dbReference>